<sequence>MIRSLKAELVKLFGYSTFWVVIAMHALLFLMVLLIANNATMNLNGVETNVLLSKPYTWGTVAWLASWFNLILAILFIIYVGNDFLFGTFRRSLLDGFSRNQLFGAKLSMLTIFAIYVVVLVSLAAFIATPVLKSTSSLFVSYKYVLVLFVQVIGYLTFAMLFVVLTRNVSLSIILYLLYFALIEPIIRLFLPDKIAAYMPVKIISNLTPMPDFLGIMAKQFSLDQQNVSDSTLNAIRGLNDAPTLIHDVGFAIIYIILFAAVSYYIFRKRDF</sequence>
<accession>A0A7D3XLD7</accession>
<feature type="transmembrane region" description="Helical" evidence="1">
    <location>
        <begin position="107"/>
        <end position="132"/>
    </location>
</feature>
<feature type="transmembrane region" description="Helical" evidence="1">
    <location>
        <begin position="56"/>
        <end position="86"/>
    </location>
</feature>
<dbReference type="EMBL" id="CP041345">
    <property type="protein sequence ID" value="QKG80330.1"/>
    <property type="molecule type" value="Genomic_DNA"/>
</dbReference>
<name>A0A7D3XLD7_9BACT</name>
<organism evidence="2 3">
    <name type="scientific">Tenuifilum thalassicum</name>
    <dbReference type="NCBI Taxonomy" id="2590900"/>
    <lineage>
        <taxon>Bacteria</taxon>
        <taxon>Pseudomonadati</taxon>
        <taxon>Bacteroidota</taxon>
        <taxon>Bacteroidia</taxon>
        <taxon>Bacteroidales</taxon>
        <taxon>Tenuifilaceae</taxon>
        <taxon>Tenuifilum</taxon>
    </lineage>
</organism>
<protein>
    <recommendedName>
        <fullName evidence="4">ABC transporter permease subunit</fullName>
    </recommendedName>
</protein>
<dbReference type="Proteomes" id="UP000500961">
    <property type="component" value="Chromosome"/>
</dbReference>
<feature type="transmembrane region" description="Helical" evidence="1">
    <location>
        <begin position="12"/>
        <end position="36"/>
    </location>
</feature>
<keyword evidence="3" id="KW-1185">Reference proteome</keyword>
<reference evidence="2 3" key="1">
    <citation type="submission" date="2019-07" db="EMBL/GenBank/DDBJ databases">
        <title>Thalassofilum flectens gen. nov., sp. nov., a novel moderate thermophilic anaerobe from a shallow sea hot spring in Kunashir Island (Russia), representing a new family in the order Bacteroidales, and proposal of Thalassofilacea fam. nov.</title>
        <authorList>
            <person name="Kochetkova T.V."/>
            <person name="Podosokorskaya O.A."/>
            <person name="Novikov A."/>
            <person name="Elcheninov A.G."/>
            <person name="Toshchakov S.V."/>
            <person name="Kublanov I.V."/>
        </authorList>
    </citation>
    <scope>NUCLEOTIDE SEQUENCE [LARGE SCALE GENOMIC DNA]</scope>
    <source>
        <strain evidence="2 3">38-H</strain>
    </source>
</reference>
<evidence type="ECO:0008006" key="4">
    <source>
        <dbReference type="Google" id="ProtNLM"/>
    </source>
</evidence>
<keyword evidence="1" id="KW-0812">Transmembrane</keyword>
<dbReference type="PANTHER" id="PTHR37305:SF1">
    <property type="entry name" value="MEMBRANE PROTEIN"/>
    <property type="match status" value="1"/>
</dbReference>
<dbReference type="RefSeq" id="WP_173074942.1">
    <property type="nucleotide sequence ID" value="NZ_CP041345.1"/>
</dbReference>
<feature type="transmembrane region" description="Helical" evidence="1">
    <location>
        <begin position="173"/>
        <end position="191"/>
    </location>
</feature>
<dbReference type="PANTHER" id="PTHR37305">
    <property type="entry name" value="INTEGRAL MEMBRANE PROTEIN-RELATED"/>
    <property type="match status" value="1"/>
</dbReference>
<keyword evidence="1" id="KW-0472">Membrane</keyword>
<proteinExistence type="predicted"/>
<dbReference type="AlphaFoldDB" id="A0A7D3XLD7"/>
<evidence type="ECO:0000256" key="1">
    <source>
        <dbReference type="SAM" id="Phobius"/>
    </source>
</evidence>
<keyword evidence="1" id="KW-1133">Transmembrane helix</keyword>
<dbReference type="KEGG" id="ttz:FHG85_08665"/>
<feature type="transmembrane region" description="Helical" evidence="1">
    <location>
        <begin position="144"/>
        <end position="166"/>
    </location>
</feature>
<evidence type="ECO:0000313" key="3">
    <source>
        <dbReference type="Proteomes" id="UP000500961"/>
    </source>
</evidence>
<gene>
    <name evidence="2" type="ORF">FHG85_08665</name>
</gene>
<evidence type="ECO:0000313" key="2">
    <source>
        <dbReference type="EMBL" id="QKG80330.1"/>
    </source>
</evidence>
<feature type="transmembrane region" description="Helical" evidence="1">
    <location>
        <begin position="249"/>
        <end position="267"/>
    </location>
</feature>